<dbReference type="EMBL" id="CP078063">
    <property type="protein sequence ID" value="UVE50385.1"/>
    <property type="molecule type" value="Genomic_DNA"/>
</dbReference>
<dbReference type="RefSeq" id="WP_049918763.1">
    <property type="nucleotide sequence ID" value="NZ_CP078063.1"/>
</dbReference>
<gene>
    <name evidence="3" type="ORF">KU306_00285</name>
    <name evidence="2" type="ORF">SAMN04488691_11123</name>
</gene>
<dbReference type="AlphaFoldDB" id="A0A1H7U1G8"/>
<dbReference type="InterPro" id="IPR006016">
    <property type="entry name" value="UspA"/>
</dbReference>
<dbReference type="SUPFAM" id="SSF52402">
    <property type="entry name" value="Adenine nucleotide alpha hydrolases-like"/>
    <property type="match status" value="1"/>
</dbReference>
<name>A0A1H7U1G8_HALLR</name>
<protein>
    <submittedName>
        <fullName evidence="2 3">Universal stress protein</fullName>
    </submittedName>
</protein>
<evidence type="ECO:0000259" key="1">
    <source>
        <dbReference type="Pfam" id="PF00582"/>
    </source>
</evidence>
<organism evidence="2 4">
    <name type="scientific">Haloferax larsenii</name>
    <dbReference type="NCBI Taxonomy" id="302484"/>
    <lineage>
        <taxon>Archaea</taxon>
        <taxon>Methanobacteriati</taxon>
        <taxon>Methanobacteriota</taxon>
        <taxon>Stenosarchaea group</taxon>
        <taxon>Halobacteria</taxon>
        <taxon>Halobacteriales</taxon>
        <taxon>Haloferacaceae</taxon>
        <taxon>Haloferax</taxon>
    </lineage>
</organism>
<dbReference type="EMBL" id="FOAD01000011">
    <property type="protein sequence ID" value="SEL90674.1"/>
    <property type="molecule type" value="Genomic_DNA"/>
</dbReference>
<sequence length="134" mass="14461">MATYVMGTNSVHTSAALCDYLSKRVDTGDVVHVVNSHPGGERTDSDDARDGNDAMNVVESRLGDHVAVETHQYIRGNEAAEDIIKCAEEQNADEIVIGVRKRNPTSKIVFGSTAQDVLLTSNIPMAVVPLEKIP</sequence>
<dbReference type="CDD" id="cd00293">
    <property type="entry name" value="USP-like"/>
    <property type="match status" value="1"/>
</dbReference>
<keyword evidence="5" id="KW-1185">Reference proteome</keyword>
<feature type="domain" description="UspA" evidence="1">
    <location>
        <begin position="29"/>
        <end position="129"/>
    </location>
</feature>
<dbReference type="Pfam" id="PF00582">
    <property type="entry name" value="Usp"/>
    <property type="match status" value="1"/>
</dbReference>
<dbReference type="Proteomes" id="UP001058330">
    <property type="component" value="Chromosome"/>
</dbReference>
<dbReference type="Gene3D" id="3.40.50.620">
    <property type="entry name" value="HUPs"/>
    <property type="match status" value="1"/>
</dbReference>
<reference evidence="2 4" key="1">
    <citation type="submission" date="2016-10" db="EMBL/GenBank/DDBJ databases">
        <authorList>
            <person name="de Groot N.N."/>
        </authorList>
    </citation>
    <scope>NUCLEOTIDE SEQUENCE [LARGE SCALE GENOMIC DNA]</scope>
    <source>
        <strain evidence="2 4">CDM_5</strain>
    </source>
</reference>
<reference evidence="3" key="2">
    <citation type="submission" date="2021-07" db="EMBL/GenBank/DDBJ databases">
        <title>Studies on halocins as antimicrobial molecules from haloarchaea.</title>
        <authorList>
            <person name="Kumar S."/>
            <person name="Khare S.K."/>
        </authorList>
    </citation>
    <scope>NUCLEOTIDE SEQUENCE</scope>
    <source>
        <strain evidence="3">NCIM 5678</strain>
    </source>
</reference>
<dbReference type="InterPro" id="IPR014729">
    <property type="entry name" value="Rossmann-like_a/b/a_fold"/>
</dbReference>
<dbReference type="OrthoDB" id="281037at2157"/>
<evidence type="ECO:0000313" key="4">
    <source>
        <dbReference type="Proteomes" id="UP000183894"/>
    </source>
</evidence>
<evidence type="ECO:0000313" key="3">
    <source>
        <dbReference type="EMBL" id="UVE50385.1"/>
    </source>
</evidence>
<dbReference type="GeneID" id="74527283"/>
<dbReference type="Proteomes" id="UP000183894">
    <property type="component" value="Unassembled WGS sequence"/>
</dbReference>
<proteinExistence type="predicted"/>
<evidence type="ECO:0000313" key="2">
    <source>
        <dbReference type="EMBL" id="SEL90674.1"/>
    </source>
</evidence>
<evidence type="ECO:0000313" key="5">
    <source>
        <dbReference type="Proteomes" id="UP001058330"/>
    </source>
</evidence>
<accession>A0A1H7U1G8</accession>